<name>A0A5C3KT17_COPMA</name>
<gene>
    <name evidence="1" type="ORF">FA15DRAFT_670922</name>
</gene>
<evidence type="ECO:0000313" key="2">
    <source>
        <dbReference type="Proteomes" id="UP000307440"/>
    </source>
</evidence>
<reference evidence="1 2" key="1">
    <citation type="journal article" date="2019" name="Nat. Ecol. Evol.">
        <title>Megaphylogeny resolves global patterns of mushroom evolution.</title>
        <authorList>
            <person name="Varga T."/>
            <person name="Krizsan K."/>
            <person name="Foldi C."/>
            <person name="Dima B."/>
            <person name="Sanchez-Garcia M."/>
            <person name="Sanchez-Ramirez S."/>
            <person name="Szollosi G.J."/>
            <person name="Szarkandi J.G."/>
            <person name="Papp V."/>
            <person name="Albert L."/>
            <person name="Andreopoulos W."/>
            <person name="Angelini C."/>
            <person name="Antonin V."/>
            <person name="Barry K.W."/>
            <person name="Bougher N.L."/>
            <person name="Buchanan P."/>
            <person name="Buyck B."/>
            <person name="Bense V."/>
            <person name="Catcheside P."/>
            <person name="Chovatia M."/>
            <person name="Cooper J."/>
            <person name="Damon W."/>
            <person name="Desjardin D."/>
            <person name="Finy P."/>
            <person name="Geml J."/>
            <person name="Haridas S."/>
            <person name="Hughes K."/>
            <person name="Justo A."/>
            <person name="Karasinski D."/>
            <person name="Kautmanova I."/>
            <person name="Kiss B."/>
            <person name="Kocsube S."/>
            <person name="Kotiranta H."/>
            <person name="LaButti K.M."/>
            <person name="Lechner B.E."/>
            <person name="Liimatainen K."/>
            <person name="Lipzen A."/>
            <person name="Lukacs Z."/>
            <person name="Mihaltcheva S."/>
            <person name="Morgado L.N."/>
            <person name="Niskanen T."/>
            <person name="Noordeloos M.E."/>
            <person name="Ohm R.A."/>
            <person name="Ortiz-Santana B."/>
            <person name="Ovrebo C."/>
            <person name="Racz N."/>
            <person name="Riley R."/>
            <person name="Savchenko A."/>
            <person name="Shiryaev A."/>
            <person name="Soop K."/>
            <person name="Spirin V."/>
            <person name="Szebenyi C."/>
            <person name="Tomsovsky M."/>
            <person name="Tulloss R.E."/>
            <person name="Uehling J."/>
            <person name="Grigoriev I.V."/>
            <person name="Vagvolgyi C."/>
            <person name="Papp T."/>
            <person name="Martin F.M."/>
            <person name="Miettinen O."/>
            <person name="Hibbett D.S."/>
            <person name="Nagy L.G."/>
        </authorList>
    </citation>
    <scope>NUCLEOTIDE SEQUENCE [LARGE SCALE GENOMIC DNA]</scope>
    <source>
        <strain evidence="1 2">CBS 121175</strain>
    </source>
</reference>
<sequence length="289" mass="31509">MTESDAFKNVAQAEIHIDLDEGRIYNLTVTPLELRFLVTAGNDTDLGGVFYYNNLDDIKGKVKQVGTTAVIDDKLAVRFGTVALFISSENIPDNPPPINNSGDWITWHAIEQPLVSKDTWVEKSKEVQALVPPDPPADLVSSTYWMQPAIRNETGFYIRFSKCYVSAGHYNDTPDASIAPFTLRTFDGEGTTQGFAGALTYEVEFDPEWAFTFSCGFATNAANVFKAGVAVSTNPQDGYKAASTSGGVITSEEYEAVDQNGKPVVLHIRVTATVSGPQPAFVVEEVRAY</sequence>
<proteinExistence type="predicted"/>
<evidence type="ECO:0000313" key="1">
    <source>
        <dbReference type="EMBL" id="TFK22993.1"/>
    </source>
</evidence>
<keyword evidence="2" id="KW-1185">Reference proteome</keyword>
<organism evidence="1 2">
    <name type="scientific">Coprinopsis marcescibilis</name>
    <name type="common">Agaric fungus</name>
    <name type="synonym">Psathyrella marcescibilis</name>
    <dbReference type="NCBI Taxonomy" id="230819"/>
    <lineage>
        <taxon>Eukaryota</taxon>
        <taxon>Fungi</taxon>
        <taxon>Dikarya</taxon>
        <taxon>Basidiomycota</taxon>
        <taxon>Agaricomycotina</taxon>
        <taxon>Agaricomycetes</taxon>
        <taxon>Agaricomycetidae</taxon>
        <taxon>Agaricales</taxon>
        <taxon>Agaricineae</taxon>
        <taxon>Psathyrellaceae</taxon>
        <taxon>Coprinopsis</taxon>
    </lineage>
</organism>
<dbReference type="EMBL" id="ML210227">
    <property type="protein sequence ID" value="TFK22993.1"/>
    <property type="molecule type" value="Genomic_DNA"/>
</dbReference>
<protein>
    <submittedName>
        <fullName evidence="1">Uncharacterized protein</fullName>
    </submittedName>
</protein>
<dbReference type="Proteomes" id="UP000307440">
    <property type="component" value="Unassembled WGS sequence"/>
</dbReference>
<accession>A0A5C3KT17</accession>
<dbReference type="AlphaFoldDB" id="A0A5C3KT17"/>